<feature type="compositionally biased region" description="Polar residues" evidence="1">
    <location>
        <begin position="45"/>
        <end position="54"/>
    </location>
</feature>
<dbReference type="Proteomes" id="UP000663845">
    <property type="component" value="Unassembled WGS sequence"/>
</dbReference>
<reference evidence="2" key="1">
    <citation type="submission" date="2021-02" db="EMBL/GenBank/DDBJ databases">
        <authorList>
            <person name="Nowell W R."/>
        </authorList>
    </citation>
    <scope>NUCLEOTIDE SEQUENCE</scope>
</reference>
<evidence type="ECO:0000256" key="1">
    <source>
        <dbReference type="SAM" id="MobiDB-lite"/>
    </source>
</evidence>
<name>A0A815YA90_9BILA</name>
<comment type="caution">
    <text evidence="2">The sequence shown here is derived from an EMBL/GenBank/DDBJ whole genome shotgun (WGS) entry which is preliminary data.</text>
</comment>
<sequence>MDEIARLRELIEESILGQVDRNQTAPRVAHGSFSNVPTPRRSAANIPSRQQFRTGTYTDGRLDAIGVADSDF</sequence>
<feature type="region of interest" description="Disordered" evidence="1">
    <location>
        <begin position="22"/>
        <end position="54"/>
    </location>
</feature>
<feature type="non-terminal residue" evidence="2">
    <location>
        <position position="72"/>
    </location>
</feature>
<organism evidence="2 3">
    <name type="scientific">Adineta steineri</name>
    <dbReference type="NCBI Taxonomy" id="433720"/>
    <lineage>
        <taxon>Eukaryota</taxon>
        <taxon>Metazoa</taxon>
        <taxon>Spiralia</taxon>
        <taxon>Gnathifera</taxon>
        <taxon>Rotifera</taxon>
        <taxon>Eurotatoria</taxon>
        <taxon>Bdelloidea</taxon>
        <taxon>Adinetida</taxon>
        <taxon>Adinetidae</taxon>
        <taxon>Adineta</taxon>
    </lineage>
</organism>
<protein>
    <submittedName>
        <fullName evidence="2">Uncharacterized protein</fullName>
    </submittedName>
</protein>
<gene>
    <name evidence="2" type="ORF">JYZ213_LOCUS47252</name>
</gene>
<proteinExistence type="predicted"/>
<evidence type="ECO:0000313" key="2">
    <source>
        <dbReference type="EMBL" id="CAF1568912.1"/>
    </source>
</evidence>
<dbReference type="AlphaFoldDB" id="A0A815YA90"/>
<evidence type="ECO:0000313" key="3">
    <source>
        <dbReference type="Proteomes" id="UP000663845"/>
    </source>
</evidence>
<dbReference type="EMBL" id="CAJNOG010008457">
    <property type="protein sequence ID" value="CAF1568912.1"/>
    <property type="molecule type" value="Genomic_DNA"/>
</dbReference>
<accession>A0A815YA90</accession>